<dbReference type="Proteomes" id="UP000678281">
    <property type="component" value="Unassembled WGS sequence"/>
</dbReference>
<sequence>MVVGTDPPPALQSDFHLVAAIAPRQPATASVGLRQQRRRHDTDDQKYLKTSARRHMKEASVNAAFLP</sequence>
<evidence type="ECO:0000256" key="1">
    <source>
        <dbReference type="SAM" id="MobiDB-lite"/>
    </source>
</evidence>
<name>A0A942ICR3_9HYPH</name>
<reference evidence="2" key="1">
    <citation type="submission" date="2021-04" db="EMBL/GenBank/DDBJ databases">
        <title>Devosia litorisediminis sp. nov., isolated from a sand dune.</title>
        <authorList>
            <person name="Park S."/>
            <person name="Yoon J.-H."/>
        </authorList>
    </citation>
    <scope>NUCLEOTIDE SEQUENCE</scope>
    <source>
        <strain evidence="2">BSSL-BM10</strain>
    </source>
</reference>
<gene>
    <name evidence="2" type="ORF">KD146_01875</name>
</gene>
<feature type="region of interest" description="Disordered" evidence="1">
    <location>
        <begin position="26"/>
        <end position="45"/>
    </location>
</feature>
<dbReference type="AlphaFoldDB" id="A0A942ICR3"/>
<keyword evidence="3" id="KW-1185">Reference proteome</keyword>
<dbReference type="RefSeq" id="WP_212657057.1">
    <property type="nucleotide sequence ID" value="NZ_JAGXTP010000001.1"/>
</dbReference>
<comment type="caution">
    <text evidence="2">The sequence shown here is derived from an EMBL/GenBank/DDBJ whole genome shotgun (WGS) entry which is preliminary data.</text>
</comment>
<evidence type="ECO:0000313" key="2">
    <source>
        <dbReference type="EMBL" id="MBS3847435.1"/>
    </source>
</evidence>
<evidence type="ECO:0000313" key="3">
    <source>
        <dbReference type="Proteomes" id="UP000678281"/>
    </source>
</evidence>
<protein>
    <submittedName>
        <fullName evidence="2">Uncharacterized protein</fullName>
    </submittedName>
</protein>
<accession>A0A942ICR3</accession>
<organism evidence="2 3">
    <name type="scientific">Devosia litorisediminis</name>
    <dbReference type="NCBI Taxonomy" id="2829817"/>
    <lineage>
        <taxon>Bacteria</taxon>
        <taxon>Pseudomonadati</taxon>
        <taxon>Pseudomonadota</taxon>
        <taxon>Alphaproteobacteria</taxon>
        <taxon>Hyphomicrobiales</taxon>
        <taxon>Devosiaceae</taxon>
        <taxon>Devosia</taxon>
    </lineage>
</organism>
<dbReference type="EMBL" id="JAGXTP010000001">
    <property type="protein sequence ID" value="MBS3847435.1"/>
    <property type="molecule type" value="Genomic_DNA"/>
</dbReference>
<proteinExistence type="predicted"/>